<keyword evidence="9" id="KW-1185">Reference proteome</keyword>
<dbReference type="InterPro" id="IPR002891">
    <property type="entry name" value="APS"/>
</dbReference>
<dbReference type="InterPro" id="IPR027417">
    <property type="entry name" value="P-loop_NTPase"/>
</dbReference>
<keyword evidence="6 8" id="KW-0418">Kinase</keyword>
<dbReference type="Pfam" id="PF01583">
    <property type="entry name" value="APS_kinase"/>
    <property type="match status" value="1"/>
</dbReference>
<protein>
    <recommendedName>
        <fullName evidence="2 6">Adenylyl-sulfate kinase</fullName>
        <ecNumber evidence="2 6">2.7.1.25</ecNumber>
    </recommendedName>
</protein>
<dbReference type="RefSeq" id="WP_344852710.1">
    <property type="nucleotide sequence ID" value="NZ_BAABBY010000009.1"/>
</dbReference>
<dbReference type="GO" id="GO:0016301">
    <property type="term" value="F:kinase activity"/>
    <property type="evidence" value="ECO:0007669"/>
    <property type="project" value="UniProtKB-KW"/>
</dbReference>
<evidence type="ECO:0000256" key="6">
    <source>
        <dbReference type="RuleBase" id="RU004347"/>
    </source>
</evidence>
<evidence type="ECO:0000256" key="1">
    <source>
        <dbReference type="ARBA" id="ARBA00001823"/>
    </source>
</evidence>
<evidence type="ECO:0000313" key="8">
    <source>
        <dbReference type="EMBL" id="GAA4209391.1"/>
    </source>
</evidence>
<dbReference type="NCBIfam" id="TIGR00455">
    <property type="entry name" value="apsK"/>
    <property type="match status" value="1"/>
</dbReference>
<evidence type="ECO:0000256" key="3">
    <source>
        <dbReference type="ARBA" id="ARBA00022679"/>
    </source>
</evidence>
<evidence type="ECO:0000256" key="5">
    <source>
        <dbReference type="ARBA" id="ARBA00022840"/>
    </source>
</evidence>
<sequence>MSLQTESKKGFDGLSQNGIVIWLFGLSGSGKTTISTLLKEKLEGEGYFTVTLDGDVLRTGINKDLGFSESDRAENIRRAAEIAKVMLKSNIITICSFITPLVEHRALAAEIIGEQYFEVFLDCPLAICQKRDVKGLYKNAGLNLIKNFTGVSARFEPAIHADLIIKTHIESPAESRDKVFSNIISKINQHPQILIANPGH</sequence>
<comment type="catalytic activity">
    <reaction evidence="1 6">
        <text>adenosine 5'-phosphosulfate + ATP = 3'-phosphoadenylyl sulfate + ADP + H(+)</text>
        <dbReference type="Rhea" id="RHEA:24152"/>
        <dbReference type="ChEBI" id="CHEBI:15378"/>
        <dbReference type="ChEBI" id="CHEBI:30616"/>
        <dbReference type="ChEBI" id="CHEBI:58243"/>
        <dbReference type="ChEBI" id="CHEBI:58339"/>
        <dbReference type="ChEBI" id="CHEBI:456216"/>
        <dbReference type="EC" id="2.7.1.25"/>
    </reaction>
</comment>
<dbReference type="NCBIfam" id="NF003013">
    <property type="entry name" value="PRK03846.1"/>
    <property type="match status" value="1"/>
</dbReference>
<evidence type="ECO:0000256" key="2">
    <source>
        <dbReference type="ARBA" id="ARBA00012121"/>
    </source>
</evidence>
<proteinExistence type="inferred from homology"/>
<dbReference type="SUPFAM" id="SSF52540">
    <property type="entry name" value="P-loop containing nucleoside triphosphate hydrolases"/>
    <property type="match status" value="1"/>
</dbReference>
<dbReference type="InterPro" id="IPR050512">
    <property type="entry name" value="Sulf_AdTrans/APS_kinase"/>
</dbReference>
<keyword evidence="4 6" id="KW-0547">Nucleotide-binding</keyword>
<evidence type="ECO:0000313" key="9">
    <source>
        <dbReference type="Proteomes" id="UP001501772"/>
    </source>
</evidence>
<dbReference type="Proteomes" id="UP001501772">
    <property type="component" value="Unassembled WGS sequence"/>
</dbReference>
<comment type="caution">
    <text evidence="8">The sequence shown here is derived from an EMBL/GenBank/DDBJ whole genome shotgun (WGS) entry which is preliminary data.</text>
</comment>
<dbReference type="EC" id="2.7.1.25" evidence="2 6"/>
<accession>A0ABP8BL33</accession>
<gene>
    <name evidence="8" type="primary">cysC</name>
    <name evidence="8" type="ORF">GCM10022289_34750</name>
</gene>
<name>A0ABP8BL33_9SPHI</name>
<comment type="similarity">
    <text evidence="6">Belongs to the APS kinase family.</text>
</comment>
<keyword evidence="5 6" id="KW-0067">ATP-binding</keyword>
<keyword evidence="3 6" id="KW-0808">Transferase</keyword>
<dbReference type="EMBL" id="BAABBY010000009">
    <property type="protein sequence ID" value="GAA4209391.1"/>
    <property type="molecule type" value="Genomic_DNA"/>
</dbReference>
<evidence type="ECO:0000259" key="7">
    <source>
        <dbReference type="Pfam" id="PF01583"/>
    </source>
</evidence>
<comment type="function">
    <text evidence="6">Catalyzes the synthesis of activated sulfate.</text>
</comment>
<dbReference type="PANTHER" id="PTHR42700">
    <property type="entry name" value="SULFATE ADENYLYLTRANSFERASE"/>
    <property type="match status" value="1"/>
</dbReference>
<dbReference type="PANTHER" id="PTHR42700:SF1">
    <property type="entry name" value="SULFATE ADENYLYLTRANSFERASE"/>
    <property type="match status" value="1"/>
</dbReference>
<dbReference type="InterPro" id="IPR059117">
    <property type="entry name" value="APS_kinase_dom"/>
</dbReference>
<reference evidence="9" key="1">
    <citation type="journal article" date="2019" name="Int. J. Syst. Evol. Microbiol.">
        <title>The Global Catalogue of Microorganisms (GCM) 10K type strain sequencing project: providing services to taxonomists for standard genome sequencing and annotation.</title>
        <authorList>
            <consortium name="The Broad Institute Genomics Platform"/>
            <consortium name="The Broad Institute Genome Sequencing Center for Infectious Disease"/>
            <person name="Wu L."/>
            <person name="Ma J."/>
        </authorList>
    </citation>
    <scope>NUCLEOTIDE SEQUENCE [LARGE SCALE GENOMIC DNA]</scope>
    <source>
        <strain evidence="9">JCM 17626</strain>
    </source>
</reference>
<comment type="pathway">
    <text evidence="6">Sulfur metabolism; hydrogen sulfide biosynthesis; sulfite from sulfate: step 2/3.</text>
</comment>
<organism evidence="8 9">
    <name type="scientific">Pedobacter jeongneungensis</name>
    <dbReference type="NCBI Taxonomy" id="947309"/>
    <lineage>
        <taxon>Bacteria</taxon>
        <taxon>Pseudomonadati</taxon>
        <taxon>Bacteroidota</taxon>
        <taxon>Sphingobacteriia</taxon>
        <taxon>Sphingobacteriales</taxon>
        <taxon>Sphingobacteriaceae</taxon>
        <taxon>Pedobacter</taxon>
    </lineage>
</organism>
<evidence type="ECO:0000256" key="4">
    <source>
        <dbReference type="ARBA" id="ARBA00022741"/>
    </source>
</evidence>
<dbReference type="Gene3D" id="3.40.50.300">
    <property type="entry name" value="P-loop containing nucleotide triphosphate hydrolases"/>
    <property type="match status" value="1"/>
</dbReference>
<feature type="domain" description="APS kinase" evidence="7">
    <location>
        <begin position="18"/>
        <end position="166"/>
    </location>
</feature>
<dbReference type="CDD" id="cd02027">
    <property type="entry name" value="APSK"/>
    <property type="match status" value="1"/>
</dbReference>